<feature type="region of interest" description="Disordered" evidence="1">
    <location>
        <begin position="1"/>
        <end position="23"/>
    </location>
</feature>
<dbReference type="Proteomes" id="UP000012960">
    <property type="component" value="Unplaced"/>
</dbReference>
<protein>
    <submittedName>
        <fullName evidence="2">Uncharacterized protein</fullName>
    </submittedName>
</protein>
<reference evidence="2" key="1">
    <citation type="submission" date="2021-05" db="UniProtKB">
        <authorList>
            <consortium name="EnsemblPlants"/>
        </authorList>
    </citation>
    <scope>IDENTIFICATION</scope>
    <source>
        <strain evidence="2">subsp. malaccensis</strain>
    </source>
</reference>
<dbReference type="Gramene" id="Ma06_t00090.1">
    <property type="protein sequence ID" value="Ma06_p00090.1"/>
    <property type="gene ID" value="Ma06_g00090"/>
</dbReference>
<evidence type="ECO:0000313" key="2">
    <source>
        <dbReference type="EnsemblPlants" id="Ma06_p00090.1"/>
    </source>
</evidence>
<organism evidence="2 3">
    <name type="scientific">Musa acuminata subsp. malaccensis</name>
    <name type="common">Wild banana</name>
    <name type="synonym">Musa malaccensis</name>
    <dbReference type="NCBI Taxonomy" id="214687"/>
    <lineage>
        <taxon>Eukaryota</taxon>
        <taxon>Viridiplantae</taxon>
        <taxon>Streptophyta</taxon>
        <taxon>Embryophyta</taxon>
        <taxon>Tracheophyta</taxon>
        <taxon>Spermatophyta</taxon>
        <taxon>Magnoliopsida</taxon>
        <taxon>Liliopsida</taxon>
        <taxon>Zingiberales</taxon>
        <taxon>Musaceae</taxon>
        <taxon>Musa</taxon>
    </lineage>
</organism>
<feature type="compositionally biased region" description="Basic and acidic residues" evidence="1">
    <location>
        <begin position="9"/>
        <end position="23"/>
    </location>
</feature>
<name>A0A804JAY3_MUSAM</name>
<evidence type="ECO:0000256" key="1">
    <source>
        <dbReference type="SAM" id="MobiDB-lite"/>
    </source>
</evidence>
<dbReference type="AlphaFoldDB" id="A0A804JAY3"/>
<dbReference type="InParanoid" id="A0A804JAY3"/>
<proteinExistence type="predicted"/>
<accession>A0A804JAY3</accession>
<dbReference type="EnsemblPlants" id="Ma06_t00090.1">
    <property type="protein sequence ID" value="Ma06_p00090.1"/>
    <property type="gene ID" value="Ma06_g00090"/>
</dbReference>
<keyword evidence="3" id="KW-1185">Reference proteome</keyword>
<sequence length="70" mass="8006">MSRLQQQTVDEKEKTTYEEEGGRQVRQVHVSIRSNCALELKHEEEGGQESSTRVRPFFLESNEVIDAAAI</sequence>
<evidence type="ECO:0000313" key="3">
    <source>
        <dbReference type="Proteomes" id="UP000012960"/>
    </source>
</evidence>